<gene>
    <name evidence="2" type="ORF">MJB10_05530</name>
</gene>
<accession>A0AA96LS61</accession>
<evidence type="ECO:0000259" key="1">
    <source>
        <dbReference type="Pfam" id="PF12760"/>
    </source>
</evidence>
<keyword evidence="3" id="KW-1185">Reference proteome</keyword>
<dbReference type="EMBL" id="CP130319">
    <property type="protein sequence ID" value="WNR45566.1"/>
    <property type="molecule type" value="Genomic_DNA"/>
</dbReference>
<dbReference type="Proteomes" id="UP001304650">
    <property type="component" value="Chromosome"/>
</dbReference>
<dbReference type="KEGG" id="proo:MJB10_05530"/>
<dbReference type="AlphaFoldDB" id="A0AA96LS61"/>
<organism evidence="2 3">
    <name type="scientific">Paenibacillus roseopurpureus</name>
    <dbReference type="NCBI Taxonomy" id="2918901"/>
    <lineage>
        <taxon>Bacteria</taxon>
        <taxon>Bacillati</taxon>
        <taxon>Bacillota</taxon>
        <taxon>Bacilli</taxon>
        <taxon>Bacillales</taxon>
        <taxon>Paenibacillaceae</taxon>
        <taxon>Paenibacillus</taxon>
    </lineage>
</organism>
<reference evidence="2" key="1">
    <citation type="submission" date="2022-02" db="EMBL/GenBank/DDBJ databases">
        <title>Paenibacillus sp. MBLB1832 Whole Genome Shotgun Sequencing.</title>
        <authorList>
            <person name="Hwang C.Y."/>
            <person name="Cho E.-S."/>
            <person name="Seo M.-J."/>
        </authorList>
    </citation>
    <scope>NUCLEOTIDE SEQUENCE</scope>
    <source>
        <strain evidence="2">MBLB1832</strain>
    </source>
</reference>
<proteinExistence type="predicted"/>
<sequence>MDVSSLSFEQFQEHFSSEDACIDYVFQIKWPNGFCCPRCEHRHAYVTTTRRLPLYECSHCRFQVSLLSGTIMEGSRTFLHKWMIAVYLISRTSLGTTAVELSKIINVTYKTAWLILHKIRTAIQLSDNQSLLSGSVQLNSAIYGRPFNPSVHKHPQEHLLLVGSSVDHSDVSTNSTIKIKLVKPINPKNKHIATSDISNFKQQYIHPSVNQIDTVTGFYTPKRHRPLIQFAAQASMWLNTTFHGIGSKHLQLYLDEFCFRLNLIESKTPIFNHLSNLCIGSPLQLAQ</sequence>
<dbReference type="InterPro" id="IPR024442">
    <property type="entry name" value="Transposase_Zn_ribbon"/>
</dbReference>
<name>A0AA96LS61_9BACL</name>
<dbReference type="Pfam" id="PF12760">
    <property type="entry name" value="Zn_ribbon_IS1595"/>
    <property type="match status" value="1"/>
</dbReference>
<evidence type="ECO:0000313" key="2">
    <source>
        <dbReference type="EMBL" id="WNR45566.1"/>
    </source>
</evidence>
<protein>
    <submittedName>
        <fullName evidence="2">IS1595 family transposase</fullName>
    </submittedName>
</protein>
<evidence type="ECO:0000313" key="3">
    <source>
        <dbReference type="Proteomes" id="UP001304650"/>
    </source>
</evidence>
<feature type="domain" description="Transposase zinc-ribbon" evidence="1">
    <location>
        <begin position="17"/>
        <end position="62"/>
    </location>
</feature>
<dbReference type="RefSeq" id="WP_314802412.1">
    <property type="nucleotide sequence ID" value="NZ_CP130319.1"/>
</dbReference>